<dbReference type="InterPro" id="IPR010618">
    <property type="entry name" value="RPF"/>
</dbReference>
<keyword evidence="3" id="KW-0378">Hydrolase</keyword>
<sequence length="386" mass="40947">MAKKIWIPVAAGTAALALVGTAGVATALHKNDVVLVVDGVATSMAVREDTVAEVLELEGINVGEHDVVLPAQESTITQDMEITVNYGRPLEVTVDGVKREVWTTAQTLDEALSYLNLNAEDSKYSTSRSSAIGREGLSVEIATAKDVTLTVAGKPSQLTIAGTVGDVLAEAGVAPDEDDKLTPAPETELADGMEITFVAVETKARTEMTPIAFEKREVKSDELTKGTEKVTTKGVEGSFRETWTDTYEDGVLVDSTLAEKVVSVQPVHQMTTIGTKVVAPPPAPASDSSSASSSDSGSSSSSSSGAGLNLAREAMWTRIAQCESTNRWNINTGNGYYGGLQFDLQTWRSVNGQDFAAYPHQATRAEQITVANRLYAIRGTQPWSCA</sequence>
<dbReference type="SUPFAM" id="SSF53955">
    <property type="entry name" value="Lysozyme-like"/>
    <property type="match status" value="1"/>
</dbReference>
<keyword evidence="8" id="KW-1185">Reference proteome</keyword>
<dbReference type="Pfam" id="PF07501">
    <property type="entry name" value="G5"/>
    <property type="match status" value="1"/>
</dbReference>
<dbReference type="OrthoDB" id="1404170at2"/>
<dbReference type="Gene3D" id="2.20.230.10">
    <property type="entry name" value="Resuscitation-promoting factor rpfb"/>
    <property type="match status" value="1"/>
</dbReference>
<dbReference type="InterPro" id="IPR023346">
    <property type="entry name" value="Lysozyme-like_dom_sf"/>
</dbReference>
<evidence type="ECO:0000256" key="5">
    <source>
        <dbReference type="SAM" id="SignalP"/>
    </source>
</evidence>
<dbReference type="CDD" id="cd13925">
    <property type="entry name" value="RPF"/>
    <property type="match status" value="1"/>
</dbReference>
<dbReference type="Pfam" id="PF03990">
    <property type="entry name" value="DUF348"/>
    <property type="match status" value="3"/>
</dbReference>
<evidence type="ECO:0000256" key="1">
    <source>
        <dbReference type="ARBA" id="ARBA00010830"/>
    </source>
</evidence>
<feature type="signal peptide" evidence="5">
    <location>
        <begin position="1"/>
        <end position="27"/>
    </location>
</feature>
<dbReference type="AlphaFoldDB" id="A0A553JZ26"/>
<dbReference type="EMBL" id="VKKG01000004">
    <property type="protein sequence ID" value="TRY17718.1"/>
    <property type="molecule type" value="Genomic_DNA"/>
</dbReference>
<dbReference type="GO" id="GO:0016787">
    <property type="term" value="F:hydrolase activity"/>
    <property type="evidence" value="ECO:0007669"/>
    <property type="project" value="UniProtKB-KW"/>
</dbReference>
<dbReference type="RefSeq" id="WP_143938458.1">
    <property type="nucleotide sequence ID" value="NZ_VKKG01000004.1"/>
</dbReference>
<evidence type="ECO:0000313" key="8">
    <source>
        <dbReference type="Proteomes" id="UP000317638"/>
    </source>
</evidence>
<feature type="region of interest" description="Disordered" evidence="4">
    <location>
        <begin position="273"/>
        <end position="307"/>
    </location>
</feature>
<proteinExistence type="inferred from homology"/>
<evidence type="ECO:0000256" key="3">
    <source>
        <dbReference type="ARBA" id="ARBA00022801"/>
    </source>
</evidence>
<evidence type="ECO:0000256" key="2">
    <source>
        <dbReference type="ARBA" id="ARBA00022729"/>
    </source>
</evidence>
<evidence type="ECO:0000256" key="4">
    <source>
        <dbReference type="SAM" id="MobiDB-lite"/>
    </source>
</evidence>
<feature type="domain" description="G5" evidence="6">
    <location>
        <begin position="197"/>
        <end position="277"/>
    </location>
</feature>
<dbReference type="Pfam" id="PF06737">
    <property type="entry name" value="Transglycosylas"/>
    <property type="match status" value="1"/>
</dbReference>
<comment type="similarity">
    <text evidence="1">Belongs to the transglycosylase family. Rpf subfamily.</text>
</comment>
<organism evidence="7 8">
    <name type="scientific">Tessaracoccus rhinocerotis</name>
    <dbReference type="NCBI Taxonomy" id="1689449"/>
    <lineage>
        <taxon>Bacteria</taxon>
        <taxon>Bacillati</taxon>
        <taxon>Actinomycetota</taxon>
        <taxon>Actinomycetes</taxon>
        <taxon>Propionibacteriales</taxon>
        <taxon>Propionibacteriaceae</taxon>
        <taxon>Tessaracoccus</taxon>
    </lineage>
</organism>
<feature type="chain" id="PRO_5021919198" evidence="5">
    <location>
        <begin position="28"/>
        <end position="386"/>
    </location>
</feature>
<name>A0A553JZ26_9ACTN</name>
<accession>A0A553JZ26</accession>
<dbReference type="Proteomes" id="UP000317638">
    <property type="component" value="Unassembled WGS sequence"/>
</dbReference>
<gene>
    <name evidence="7" type="ORF">FOJ82_10575</name>
</gene>
<evidence type="ECO:0000313" key="7">
    <source>
        <dbReference type="EMBL" id="TRY17718.1"/>
    </source>
</evidence>
<reference evidence="7 8" key="1">
    <citation type="submission" date="2019-07" db="EMBL/GenBank/DDBJ databases">
        <authorList>
            <person name="Zhou L.-Y."/>
        </authorList>
    </citation>
    <scope>NUCLEOTIDE SEQUENCE [LARGE SCALE GENOMIC DNA]</scope>
    <source>
        <strain evidence="7 8">YIM 101269</strain>
    </source>
</reference>
<dbReference type="InterPro" id="IPR007137">
    <property type="entry name" value="DUF348"/>
</dbReference>
<dbReference type="SMART" id="SM01208">
    <property type="entry name" value="G5"/>
    <property type="match status" value="1"/>
</dbReference>
<feature type="compositionally biased region" description="Low complexity" evidence="4">
    <location>
        <begin position="285"/>
        <end position="307"/>
    </location>
</feature>
<comment type="caution">
    <text evidence="7">The sequence shown here is derived from an EMBL/GenBank/DDBJ whole genome shotgun (WGS) entry which is preliminary data.</text>
</comment>
<evidence type="ECO:0000259" key="6">
    <source>
        <dbReference type="PROSITE" id="PS51109"/>
    </source>
</evidence>
<keyword evidence="2 5" id="KW-0732">Signal</keyword>
<protein>
    <submittedName>
        <fullName evidence="7">DUF348 domain-containing protein</fullName>
    </submittedName>
</protein>
<dbReference type="PROSITE" id="PS51109">
    <property type="entry name" value="G5"/>
    <property type="match status" value="1"/>
</dbReference>
<dbReference type="InterPro" id="IPR011098">
    <property type="entry name" value="G5_dom"/>
</dbReference>
<dbReference type="Gene3D" id="1.10.530.10">
    <property type="match status" value="1"/>
</dbReference>